<accession>A0AAE0GT52</accession>
<organism evidence="1 2">
    <name type="scientific">Cymbomonas tetramitiformis</name>
    <dbReference type="NCBI Taxonomy" id="36881"/>
    <lineage>
        <taxon>Eukaryota</taxon>
        <taxon>Viridiplantae</taxon>
        <taxon>Chlorophyta</taxon>
        <taxon>Pyramimonadophyceae</taxon>
        <taxon>Pyramimonadales</taxon>
        <taxon>Pyramimonadaceae</taxon>
        <taxon>Cymbomonas</taxon>
    </lineage>
</organism>
<evidence type="ECO:0000313" key="1">
    <source>
        <dbReference type="EMBL" id="KAK3283708.1"/>
    </source>
</evidence>
<keyword evidence="2" id="KW-1185">Reference proteome</keyword>
<gene>
    <name evidence="1" type="ORF">CYMTET_8601</name>
</gene>
<dbReference type="Proteomes" id="UP001190700">
    <property type="component" value="Unassembled WGS sequence"/>
</dbReference>
<dbReference type="EMBL" id="LGRX02002670">
    <property type="protein sequence ID" value="KAK3283708.1"/>
    <property type="molecule type" value="Genomic_DNA"/>
</dbReference>
<protein>
    <submittedName>
        <fullName evidence="1">Uncharacterized protein</fullName>
    </submittedName>
</protein>
<reference evidence="1 2" key="1">
    <citation type="journal article" date="2015" name="Genome Biol. Evol.">
        <title>Comparative Genomics of a Bacterivorous Green Alga Reveals Evolutionary Causalities and Consequences of Phago-Mixotrophic Mode of Nutrition.</title>
        <authorList>
            <person name="Burns J.A."/>
            <person name="Paasch A."/>
            <person name="Narechania A."/>
            <person name="Kim E."/>
        </authorList>
    </citation>
    <scope>NUCLEOTIDE SEQUENCE [LARGE SCALE GENOMIC DNA]</scope>
    <source>
        <strain evidence="1 2">PLY_AMNH</strain>
    </source>
</reference>
<comment type="caution">
    <text evidence="1">The sequence shown here is derived from an EMBL/GenBank/DDBJ whole genome shotgun (WGS) entry which is preliminary data.</text>
</comment>
<sequence length="502" mass="57385">MIGRVLESQVHSGGLDLHERSVDRWLGYWLSKKSVQGYAHVHSSFALFEVVLTLHDDFAGHLSYLPHHFVDMTVLDAEGPGQYAMFHVATAQPMTDAHLGAATMAPGVAVRKVEERKVVTYGDVRQHPSIPCGVESRERKISAHDQRQDLRTVGNAKDVKGCTFNIPIQYITQAEDYERIRDEDRAQVVKLKESMAWNPHSFQNTSLVYVIWADSGEHLTSADQFDPNKVYDGVYRFVCFGHQHSLTARRELHQEQPDNEAFQQIECKLHFNLQSDMVRFLADEQNSVDQNVKGKSHQQIIKSMRVGMQASKGPLHKLYWHCGITDWDVQLQDWTEDGLVKQLEKHDPRTFRLPRKPEVRKQVYERLSKGDWANVNDWQLFGGDVKSSKWFPVLSYLTSSQQMQIKAEVLQTNHISYANDYATHWSIATVRQDTWEFIVRIMHAYGEGILKGQTKTPTKGSSKKRKIWAPDSEIVDMTTETSGAEEALKDVGVDLKKKIEVG</sequence>
<name>A0AAE0GT52_9CHLO</name>
<evidence type="ECO:0000313" key="2">
    <source>
        <dbReference type="Proteomes" id="UP001190700"/>
    </source>
</evidence>
<dbReference type="AlphaFoldDB" id="A0AAE0GT52"/>
<proteinExistence type="predicted"/>